<dbReference type="InterPro" id="IPR000253">
    <property type="entry name" value="FHA_dom"/>
</dbReference>
<reference evidence="2" key="1">
    <citation type="journal article" date="2004" name="Appl. Environ. Microbiol.">
        <title>Long-chain N-acyltyrosine synthases from environmental DNA.</title>
        <authorList>
            <person name="Brady S.F."/>
            <person name="Chao C.J."/>
            <person name="Clardy J."/>
        </authorList>
    </citation>
    <scope>NUCLEOTIDE SEQUENCE</scope>
</reference>
<name>G4WVV0_9BACT</name>
<accession>G4WVV0</accession>
<dbReference type="Gene3D" id="2.60.200.20">
    <property type="match status" value="1"/>
</dbReference>
<dbReference type="InterPro" id="IPR008984">
    <property type="entry name" value="SMAD_FHA_dom_sf"/>
</dbReference>
<feature type="domain" description="FHA" evidence="1">
    <location>
        <begin position="214"/>
        <end position="267"/>
    </location>
</feature>
<sequence>MSNKTSSEQFLAHIDRLIEWKPLASLMHAISTRVRADVPLPAVKMLLLARWYGMSETSLIDAFQDRSSFRRFLGLPLNDFRDDVRLAEAFRRNVAQAPIETQALIHSIEMQLLSMGFTIKTGIWAEAVVEQMVLSAAPANIDISSATVFHPGEIAKLREQVGSVVARGGEKVAGYLAPMTGPATLQPPAECESGLVHGVIEWPWGATTEVKERLNIGRDFGFCPFARELQSYPYVSRKHAELVACADGIWARDLHSHNGTFVNDQEVPRGQAFLADSDASLRCGPNLVILLKLKYCNPASISRTPNLSRV</sequence>
<dbReference type="PROSITE" id="PS50006">
    <property type="entry name" value="FHA_DOMAIN"/>
    <property type="match status" value="1"/>
</dbReference>
<dbReference type="CDD" id="cd00060">
    <property type="entry name" value="FHA"/>
    <property type="match status" value="1"/>
</dbReference>
<evidence type="ECO:0000313" key="2">
    <source>
        <dbReference type="EMBL" id="AEQ20552.1"/>
    </source>
</evidence>
<dbReference type="InterPro" id="IPR008490">
    <property type="entry name" value="Transposase_InsH_N"/>
</dbReference>
<reference evidence="2" key="2">
    <citation type="journal article" date="2011" name="J. Bacteriol.">
        <title>Long-chain N-acyl amino acid synthases are linked to the putative PEP-CTERM/exosortase protein-sorting system in Gram-negative bacteria.</title>
        <authorList>
            <person name="Craig J.W."/>
            <person name="Cherry M.A."/>
            <person name="Brady S.F."/>
        </authorList>
    </citation>
    <scope>NUCLEOTIDE SEQUENCE</scope>
</reference>
<organism evidence="2">
    <name type="scientific">uncultured bacterium CSLC3</name>
    <dbReference type="NCBI Taxonomy" id="1091572"/>
    <lineage>
        <taxon>Bacteria</taxon>
        <taxon>environmental samples</taxon>
    </lineage>
</organism>
<dbReference type="Pfam" id="PF05598">
    <property type="entry name" value="DUF772"/>
    <property type="match status" value="1"/>
</dbReference>
<dbReference type="AlphaFoldDB" id="G4WVV0"/>
<evidence type="ECO:0000259" key="1">
    <source>
        <dbReference type="PROSITE" id="PS50006"/>
    </source>
</evidence>
<proteinExistence type="predicted"/>
<dbReference type="SUPFAM" id="SSF49879">
    <property type="entry name" value="SMAD/FHA domain"/>
    <property type="match status" value="1"/>
</dbReference>
<dbReference type="Pfam" id="PF00498">
    <property type="entry name" value="FHA"/>
    <property type="match status" value="1"/>
</dbReference>
<protein>
    <submittedName>
        <fullName evidence="2">Forkhead associated domain protein</fullName>
    </submittedName>
</protein>
<dbReference type="EMBL" id="JF429414">
    <property type="protein sequence ID" value="AEQ20552.1"/>
    <property type="molecule type" value="Genomic_DNA"/>
</dbReference>